<dbReference type="PIRSF" id="PIRSF018266">
    <property type="entry name" value="FecR"/>
    <property type="match status" value="1"/>
</dbReference>
<evidence type="ECO:0000313" key="5">
    <source>
        <dbReference type="Proteomes" id="UP000240572"/>
    </source>
</evidence>
<dbReference type="InterPro" id="IPR012373">
    <property type="entry name" value="Ferrdict_sens_TM"/>
</dbReference>
<evidence type="ECO:0000259" key="2">
    <source>
        <dbReference type="Pfam" id="PF04773"/>
    </source>
</evidence>
<gene>
    <name evidence="4" type="ORF">B0I18_107140</name>
</gene>
<keyword evidence="5" id="KW-1185">Reference proteome</keyword>
<dbReference type="InterPro" id="IPR006860">
    <property type="entry name" value="FecR"/>
</dbReference>
<dbReference type="Proteomes" id="UP000240572">
    <property type="component" value="Unassembled WGS sequence"/>
</dbReference>
<dbReference type="PANTHER" id="PTHR30273:SF2">
    <property type="entry name" value="PROTEIN FECR"/>
    <property type="match status" value="1"/>
</dbReference>
<comment type="caution">
    <text evidence="4">The sequence shown here is derived from an EMBL/GenBank/DDBJ whole genome shotgun (WGS) entry which is preliminary data.</text>
</comment>
<reference evidence="4 5" key="1">
    <citation type="submission" date="2018-03" db="EMBL/GenBank/DDBJ databases">
        <title>Genomic Encyclopedia of Type Strains, Phase III (KMG-III): the genomes of soil and plant-associated and newly described type strains.</title>
        <authorList>
            <person name="Whitman W."/>
        </authorList>
    </citation>
    <scope>NUCLEOTIDE SEQUENCE [LARGE SCALE GENOMIC DNA]</scope>
    <source>
        <strain evidence="4 5">CGMCC 1.12700</strain>
    </source>
</reference>
<name>A0A2P8D0I6_9BACT</name>
<evidence type="ECO:0000256" key="1">
    <source>
        <dbReference type="SAM" id="Phobius"/>
    </source>
</evidence>
<keyword evidence="1" id="KW-0812">Transmembrane</keyword>
<dbReference type="Gene3D" id="2.60.120.1440">
    <property type="match status" value="1"/>
</dbReference>
<feature type="domain" description="Protein FecR C-terminal" evidence="3">
    <location>
        <begin position="271"/>
        <end position="340"/>
    </location>
</feature>
<dbReference type="GO" id="GO:0016989">
    <property type="term" value="F:sigma factor antagonist activity"/>
    <property type="evidence" value="ECO:0007669"/>
    <property type="project" value="TreeGrafter"/>
</dbReference>
<dbReference type="AlphaFoldDB" id="A0A2P8D0I6"/>
<evidence type="ECO:0000259" key="3">
    <source>
        <dbReference type="Pfam" id="PF16344"/>
    </source>
</evidence>
<dbReference type="Pfam" id="PF04773">
    <property type="entry name" value="FecR"/>
    <property type="match status" value="1"/>
</dbReference>
<accession>A0A2P8D0I6</accession>
<sequence length="342" mass="37979">MSVNTKINWKLLIHAAQNRLDEDERAELLAWIAVAPDRHQQILDDIARLYGQKNRKKKLPDQVFNRFISRYGIVLDPEPRSRVFRPLALRAAAAIAAILICGGLFLFLNRDWVARQYGQGPVTLAWKEIRAATGKQVMLTLPDGSQVRLAPGSSLRYPEAFNDTQRLVQLVGSAFFEIRKNPEQPFLVQAPELTTRVLGTSFQVIAYPGETRTSVTVVTGKVAVSRNRKGQEPLLLASLSPEEKIVLNLPDDSVKVSAVSAAQATAVRDGKLVFDNSSLAEVAERLRVQYGISVHLANEQVAARRITATFDPNISMQDLSDILGEVAQLKVHHDNNNLYIGQ</sequence>
<dbReference type="EMBL" id="PYGD01000007">
    <property type="protein sequence ID" value="PSK90730.1"/>
    <property type="molecule type" value="Genomic_DNA"/>
</dbReference>
<dbReference type="Pfam" id="PF16344">
    <property type="entry name" value="FecR_C"/>
    <property type="match status" value="1"/>
</dbReference>
<dbReference type="InterPro" id="IPR032508">
    <property type="entry name" value="FecR_C"/>
</dbReference>
<keyword evidence="1" id="KW-1133">Transmembrane helix</keyword>
<protein>
    <submittedName>
        <fullName evidence="4">FecR family protein</fullName>
    </submittedName>
</protein>
<dbReference type="Gene3D" id="3.55.50.30">
    <property type="match status" value="1"/>
</dbReference>
<dbReference type="PANTHER" id="PTHR30273">
    <property type="entry name" value="PERIPLASMIC SIGNAL SENSOR AND SIGMA FACTOR ACTIVATOR FECR-RELATED"/>
    <property type="match status" value="1"/>
</dbReference>
<dbReference type="OrthoDB" id="1523735at2"/>
<feature type="transmembrane region" description="Helical" evidence="1">
    <location>
        <begin position="87"/>
        <end position="108"/>
    </location>
</feature>
<keyword evidence="1" id="KW-0472">Membrane</keyword>
<proteinExistence type="predicted"/>
<feature type="domain" description="FecR protein" evidence="2">
    <location>
        <begin position="128"/>
        <end position="222"/>
    </location>
</feature>
<dbReference type="RefSeq" id="WP_106524008.1">
    <property type="nucleotide sequence ID" value="NZ_PYGD01000007.1"/>
</dbReference>
<evidence type="ECO:0000313" key="4">
    <source>
        <dbReference type="EMBL" id="PSK90730.1"/>
    </source>
</evidence>
<organism evidence="4 5">
    <name type="scientific">Taibaiella chishuiensis</name>
    <dbReference type="NCBI Taxonomy" id="1434707"/>
    <lineage>
        <taxon>Bacteria</taxon>
        <taxon>Pseudomonadati</taxon>
        <taxon>Bacteroidota</taxon>
        <taxon>Chitinophagia</taxon>
        <taxon>Chitinophagales</taxon>
        <taxon>Chitinophagaceae</taxon>
        <taxon>Taibaiella</taxon>
    </lineage>
</organism>